<dbReference type="SUPFAM" id="SSF53448">
    <property type="entry name" value="Nucleotide-diphospho-sugar transferases"/>
    <property type="match status" value="1"/>
</dbReference>
<accession>A0ABV7GYK8</accession>
<organism evidence="1 2">
    <name type="scientific">Psychromarinibacter halotolerans</name>
    <dbReference type="NCBI Taxonomy" id="1775175"/>
    <lineage>
        <taxon>Bacteria</taxon>
        <taxon>Pseudomonadati</taxon>
        <taxon>Pseudomonadota</taxon>
        <taxon>Alphaproteobacteria</taxon>
        <taxon>Rhodobacterales</taxon>
        <taxon>Paracoccaceae</taxon>
        <taxon>Psychromarinibacter</taxon>
    </lineage>
</organism>
<dbReference type="InterPro" id="IPR029044">
    <property type="entry name" value="Nucleotide-diphossugar_trans"/>
</dbReference>
<proteinExistence type="predicted"/>
<reference evidence="2" key="1">
    <citation type="journal article" date="2019" name="Int. J. Syst. Evol. Microbiol.">
        <title>The Global Catalogue of Microorganisms (GCM) 10K type strain sequencing project: providing services to taxonomists for standard genome sequencing and annotation.</title>
        <authorList>
            <consortium name="The Broad Institute Genomics Platform"/>
            <consortium name="The Broad Institute Genome Sequencing Center for Infectious Disease"/>
            <person name="Wu L."/>
            <person name="Ma J."/>
        </authorList>
    </citation>
    <scope>NUCLEOTIDE SEQUENCE [LARGE SCALE GENOMIC DNA]</scope>
    <source>
        <strain evidence="2">KCTC 52366</strain>
    </source>
</reference>
<sequence>MLVVSLSSVPPRFGKIGATLRSLVVQGADRVELQIPHAYRRFPDWDGTLPDVPEGVTIRRTAEDWGPATKLLGALAAWRDADTRILFCDDDQYYAPDWASRFLRLSDARPDTAIAMLGMQVDEDAQASRPLQPRMQRRWRITDAEFQVRYLWQDLTKGRDLPAPGRRVVKRSGYADVFEGRGGVLVRPGFFGPEVFDVPDAAWAVDDVWLSACVAKTGVPIWVQGGYRDPTDTEAEVEDPLCRTEVGGVRRDEANRRAVDHVRTRFGIWR</sequence>
<evidence type="ECO:0000313" key="1">
    <source>
        <dbReference type="EMBL" id="MFC3145431.1"/>
    </source>
</evidence>
<dbReference type="EMBL" id="JBHRTB010000010">
    <property type="protein sequence ID" value="MFC3145431.1"/>
    <property type="molecule type" value="Genomic_DNA"/>
</dbReference>
<dbReference type="RefSeq" id="WP_275632390.1">
    <property type="nucleotide sequence ID" value="NZ_JARGYD010000003.1"/>
</dbReference>
<comment type="caution">
    <text evidence="1">The sequence shown here is derived from an EMBL/GenBank/DDBJ whole genome shotgun (WGS) entry which is preliminary data.</text>
</comment>
<gene>
    <name evidence="1" type="ORF">ACFOGP_22110</name>
</gene>
<protein>
    <submittedName>
        <fullName evidence="1">Glycosyltransferase family 2 protein</fullName>
    </submittedName>
</protein>
<keyword evidence="2" id="KW-1185">Reference proteome</keyword>
<dbReference type="Proteomes" id="UP001595632">
    <property type="component" value="Unassembled WGS sequence"/>
</dbReference>
<evidence type="ECO:0000313" key="2">
    <source>
        <dbReference type="Proteomes" id="UP001595632"/>
    </source>
</evidence>
<name>A0ABV7GYK8_9RHOB</name>